<dbReference type="Gramene" id="KGN54601">
    <property type="protein sequence ID" value="KGN54601"/>
    <property type="gene ID" value="Csa_4G377150"/>
</dbReference>
<name>A0A0A0L3A2_CUCSA</name>
<feature type="compositionally biased region" description="Polar residues" evidence="1">
    <location>
        <begin position="1"/>
        <end position="13"/>
    </location>
</feature>
<proteinExistence type="predicted"/>
<accession>A0A0A0L3A2</accession>
<evidence type="ECO:0000313" key="2">
    <source>
        <dbReference type="EMBL" id="KGN54601.1"/>
    </source>
</evidence>
<dbReference type="InterPro" id="IPR035513">
    <property type="entry name" value="Invertase/methylesterase_inhib"/>
</dbReference>
<dbReference type="EMBL" id="CM002925">
    <property type="protein sequence ID" value="KGN54601.1"/>
    <property type="molecule type" value="Genomic_DNA"/>
</dbReference>
<reference evidence="2 3" key="4">
    <citation type="journal article" date="2011" name="BMC Genomics">
        <title>RNA-Seq improves annotation of protein-coding genes in the cucumber genome.</title>
        <authorList>
            <person name="Li Z."/>
            <person name="Zhang Z."/>
            <person name="Yan P."/>
            <person name="Huang S."/>
            <person name="Fei Z."/>
            <person name="Lin K."/>
        </authorList>
    </citation>
    <scope>NUCLEOTIDE SEQUENCE [LARGE SCALE GENOMIC DNA]</scope>
    <source>
        <strain evidence="3">cv. 9930</strain>
    </source>
</reference>
<keyword evidence="3" id="KW-1185">Reference proteome</keyword>
<gene>
    <name evidence="2" type="ORF">Csa_4G377150</name>
</gene>
<reference evidence="2 3" key="3">
    <citation type="journal article" date="2010" name="BMC Genomics">
        <title>Transcriptome sequencing and comparative analysis of cucumber flowers with different sex types.</title>
        <authorList>
            <person name="Guo S."/>
            <person name="Zheng Y."/>
            <person name="Joung J.G."/>
            <person name="Liu S."/>
            <person name="Zhang Z."/>
            <person name="Crasta O.R."/>
            <person name="Sobral B.W."/>
            <person name="Xu Y."/>
            <person name="Huang S."/>
            <person name="Fei Z."/>
        </authorList>
    </citation>
    <scope>NUCLEOTIDE SEQUENCE [LARGE SCALE GENOMIC DNA]</scope>
    <source>
        <strain evidence="3">cv. 9930</strain>
    </source>
</reference>
<organism evidence="2 3">
    <name type="scientific">Cucumis sativus</name>
    <name type="common">Cucumber</name>
    <dbReference type="NCBI Taxonomy" id="3659"/>
    <lineage>
        <taxon>Eukaryota</taxon>
        <taxon>Viridiplantae</taxon>
        <taxon>Streptophyta</taxon>
        <taxon>Embryophyta</taxon>
        <taxon>Tracheophyta</taxon>
        <taxon>Spermatophyta</taxon>
        <taxon>Magnoliopsida</taxon>
        <taxon>eudicotyledons</taxon>
        <taxon>Gunneridae</taxon>
        <taxon>Pentapetalae</taxon>
        <taxon>rosids</taxon>
        <taxon>fabids</taxon>
        <taxon>Cucurbitales</taxon>
        <taxon>Cucurbitaceae</taxon>
        <taxon>Benincaseae</taxon>
        <taxon>Cucumis</taxon>
    </lineage>
</organism>
<dbReference type="SUPFAM" id="SSF101148">
    <property type="entry name" value="Plant invertase/pectin methylesterase inhibitor"/>
    <property type="match status" value="1"/>
</dbReference>
<reference evidence="2 3" key="1">
    <citation type="journal article" date="2009" name="Nat. Genet.">
        <title>The genome of the cucumber, Cucumis sativus L.</title>
        <authorList>
            <person name="Huang S."/>
            <person name="Li R."/>
            <person name="Zhang Z."/>
            <person name="Li L."/>
            <person name="Gu X."/>
            <person name="Fan W."/>
            <person name="Lucas W.J."/>
            <person name="Wang X."/>
            <person name="Xie B."/>
            <person name="Ni P."/>
            <person name="Ren Y."/>
            <person name="Zhu H."/>
            <person name="Li J."/>
            <person name="Lin K."/>
            <person name="Jin W."/>
            <person name="Fei Z."/>
            <person name="Li G."/>
            <person name="Staub J."/>
            <person name="Kilian A."/>
            <person name="van der Vossen E.A."/>
            <person name="Wu Y."/>
            <person name="Guo J."/>
            <person name="He J."/>
            <person name="Jia Z."/>
            <person name="Ren Y."/>
            <person name="Tian G."/>
            <person name="Lu Y."/>
            <person name="Ruan J."/>
            <person name="Qian W."/>
            <person name="Wang M."/>
            <person name="Huang Q."/>
            <person name="Li B."/>
            <person name="Xuan Z."/>
            <person name="Cao J."/>
            <person name="Asan"/>
            <person name="Wu Z."/>
            <person name="Zhang J."/>
            <person name="Cai Q."/>
            <person name="Bai Y."/>
            <person name="Zhao B."/>
            <person name="Han Y."/>
            <person name="Li Y."/>
            <person name="Li X."/>
            <person name="Wang S."/>
            <person name="Shi Q."/>
            <person name="Liu S."/>
            <person name="Cho W.K."/>
            <person name="Kim J.Y."/>
            <person name="Xu Y."/>
            <person name="Heller-Uszynska K."/>
            <person name="Miao H."/>
            <person name="Cheng Z."/>
            <person name="Zhang S."/>
            <person name="Wu J."/>
            <person name="Yang Y."/>
            <person name="Kang H."/>
            <person name="Li M."/>
            <person name="Liang H."/>
            <person name="Ren X."/>
            <person name="Shi Z."/>
            <person name="Wen M."/>
            <person name="Jian M."/>
            <person name="Yang H."/>
            <person name="Zhang G."/>
            <person name="Yang Z."/>
            <person name="Chen R."/>
            <person name="Liu S."/>
            <person name="Li J."/>
            <person name="Ma L."/>
            <person name="Liu H."/>
            <person name="Zhou Y."/>
            <person name="Zhao J."/>
            <person name="Fang X."/>
            <person name="Li G."/>
            <person name="Fang L."/>
            <person name="Li Y."/>
            <person name="Liu D."/>
            <person name="Zheng H."/>
            <person name="Zhang Y."/>
            <person name="Qin N."/>
            <person name="Li Z."/>
            <person name="Yang G."/>
            <person name="Yang S."/>
            <person name="Bolund L."/>
            <person name="Kristiansen K."/>
            <person name="Zheng H."/>
            <person name="Li S."/>
            <person name="Zhang X."/>
            <person name="Yang H."/>
            <person name="Wang J."/>
            <person name="Sun R."/>
            <person name="Zhang B."/>
            <person name="Jiang S."/>
            <person name="Wang J."/>
            <person name="Du Y."/>
            <person name="Li S."/>
        </authorList>
    </citation>
    <scope>NUCLEOTIDE SEQUENCE [LARGE SCALE GENOMIC DNA]</scope>
    <source>
        <strain evidence="3">cv. 9930</strain>
    </source>
</reference>
<evidence type="ECO:0000313" key="3">
    <source>
        <dbReference type="Proteomes" id="UP000029981"/>
    </source>
</evidence>
<dbReference type="Proteomes" id="UP000029981">
    <property type="component" value="Chromosome 4"/>
</dbReference>
<protein>
    <submittedName>
        <fullName evidence="2">Uncharacterized protein</fullName>
    </submittedName>
</protein>
<sequence>MANPLCQSNTTPRSFGEVDEQQVDEGEKQGSSSCVEVFEAAIDELHSPALSDEDTCIEGFEGERGKVVNLLKNQAVKVVLSRVMH</sequence>
<dbReference type="AlphaFoldDB" id="A0A0A0L3A2"/>
<reference evidence="2 3" key="2">
    <citation type="journal article" date="2009" name="PLoS ONE">
        <title>An integrated genetic and cytogenetic map of the cucumber genome.</title>
        <authorList>
            <person name="Ren Y."/>
            <person name="Zhang Z."/>
            <person name="Liu J."/>
            <person name="Staub J.E."/>
            <person name="Han Y."/>
            <person name="Cheng Z."/>
            <person name="Li X."/>
            <person name="Lu J."/>
            <person name="Miao H."/>
            <person name="Kang H."/>
            <person name="Xie B."/>
            <person name="Gu X."/>
            <person name="Wang X."/>
            <person name="Du Y."/>
            <person name="Jin W."/>
            <person name="Huang S."/>
        </authorList>
    </citation>
    <scope>NUCLEOTIDE SEQUENCE [LARGE SCALE GENOMIC DNA]</scope>
    <source>
        <strain evidence="3">cv. 9930</strain>
    </source>
</reference>
<feature type="region of interest" description="Disordered" evidence="1">
    <location>
        <begin position="1"/>
        <end position="32"/>
    </location>
</feature>
<evidence type="ECO:0000256" key="1">
    <source>
        <dbReference type="SAM" id="MobiDB-lite"/>
    </source>
</evidence>